<dbReference type="InterPro" id="IPR045886">
    <property type="entry name" value="ThiF/MoeB/HesA"/>
</dbReference>
<comment type="caution">
    <text evidence="2">The sequence shown here is derived from an EMBL/GenBank/DDBJ whole genome shotgun (WGS) entry which is preliminary data.</text>
</comment>
<evidence type="ECO:0000313" key="2">
    <source>
        <dbReference type="EMBL" id="MFC3147788.1"/>
    </source>
</evidence>
<name>A0ABV7H565_9BURK</name>
<protein>
    <submittedName>
        <fullName evidence="2">ThiF family adenylyltransferase</fullName>
    </submittedName>
</protein>
<evidence type="ECO:0000259" key="1">
    <source>
        <dbReference type="Pfam" id="PF00899"/>
    </source>
</evidence>
<dbReference type="Gene3D" id="3.40.50.720">
    <property type="entry name" value="NAD(P)-binding Rossmann-like Domain"/>
    <property type="match status" value="1"/>
</dbReference>
<organism evidence="2 3">
    <name type="scientific">Piscinibacterium candidicorallinum</name>
    <dbReference type="NCBI Taxonomy" id="1793872"/>
    <lineage>
        <taxon>Bacteria</taxon>
        <taxon>Pseudomonadati</taxon>
        <taxon>Pseudomonadota</taxon>
        <taxon>Betaproteobacteria</taxon>
        <taxon>Burkholderiales</taxon>
        <taxon>Piscinibacterium</taxon>
    </lineage>
</organism>
<proteinExistence type="predicted"/>
<dbReference type="SUPFAM" id="SSF69572">
    <property type="entry name" value="Activating enzymes of the ubiquitin-like proteins"/>
    <property type="match status" value="1"/>
</dbReference>
<accession>A0ABV7H565</accession>
<sequence length="296" mass="30648">MNTVADAALQDMDAERRFGGMARLYGKAGAARIAAAHAVVVGIGGVGSWAAECLARSGVGRLTLIDLDHVAESNVNRQVHALTPTLGQAKVLAMRDRIAQINPACVVHCVDDFVTRENAAGLIPADASALLDCIDQVHPKVALALLARQRKLPLIMAGAAGGKTDATLLRADDLAFATHDPLLARVRGLLRKQHGFPAPDPKAKTASKRTPKMGVRVIYSAEALRRPQAEACDVSESTHPAAAENEAAALHMGAAARGIEAAAPQGLSCAGYGSAMHITASMGLMAAGALLNTLAQ</sequence>
<dbReference type="PANTHER" id="PTHR43267:SF1">
    <property type="entry name" value="TRNA THREONYLCARBAMOYLADENOSINE DEHYDRATASE"/>
    <property type="match status" value="1"/>
</dbReference>
<gene>
    <name evidence="2" type="ORF">ACFOEN_09050</name>
</gene>
<feature type="domain" description="THIF-type NAD/FAD binding fold" evidence="1">
    <location>
        <begin position="23"/>
        <end position="170"/>
    </location>
</feature>
<dbReference type="RefSeq" id="WP_377303167.1">
    <property type="nucleotide sequence ID" value="NZ_CP180191.1"/>
</dbReference>
<dbReference type="InterPro" id="IPR035985">
    <property type="entry name" value="Ubiquitin-activating_enz"/>
</dbReference>
<reference evidence="3" key="1">
    <citation type="journal article" date="2019" name="Int. J. Syst. Evol. Microbiol.">
        <title>The Global Catalogue of Microorganisms (GCM) 10K type strain sequencing project: providing services to taxonomists for standard genome sequencing and annotation.</title>
        <authorList>
            <consortium name="The Broad Institute Genomics Platform"/>
            <consortium name="The Broad Institute Genome Sequencing Center for Infectious Disease"/>
            <person name="Wu L."/>
            <person name="Ma J."/>
        </authorList>
    </citation>
    <scope>NUCLEOTIDE SEQUENCE [LARGE SCALE GENOMIC DNA]</scope>
    <source>
        <strain evidence="3">KCTC 52168</strain>
    </source>
</reference>
<dbReference type="Proteomes" id="UP001595556">
    <property type="component" value="Unassembled WGS sequence"/>
</dbReference>
<dbReference type="InterPro" id="IPR000594">
    <property type="entry name" value="ThiF_NAD_FAD-bd"/>
</dbReference>
<dbReference type="GO" id="GO:0016779">
    <property type="term" value="F:nucleotidyltransferase activity"/>
    <property type="evidence" value="ECO:0007669"/>
    <property type="project" value="UniProtKB-KW"/>
</dbReference>
<keyword evidence="3" id="KW-1185">Reference proteome</keyword>
<evidence type="ECO:0000313" key="3">
    <source>
        <dbReference type="Proteomes" id="UP001595556"/>
    </source>
</evidence>
<dbReference type="PANTHER" id="PTHR43267">
    <property type="entry name" value="TRNA THREONYLCARBAMOYLADENOSINE DEHYDRATASE"/>
    <property type="match status" value="1"/>
</dbReference>
<dbReference type="CDD" id="cd00755">
    <property type="entry name" value="YgdL_like"/>
    <property type="match status" value="1"/>
</dbReference>
<dbReference type="Pfam" id="PF00899">
    <property type="entry name" value="ThiF"/>
    <property type="match status" value="1"/>
</dbReference>
<keyword evidence="2" id="KW-0808">Transferase</keyword>
<dbReference type="EMBL" id="JBHRTI010000004">
    <property type="protein sequence ID" value="MFC3147788.1"/>
    <property type="molecule type" value="Genomic_DNA"/>
</dbReference>
<keyword evidence="2" id="KW-0548">Nucleotidyltransferase</keyword>